<dbReference type="GO" id="GO:0052906">
    <property type="term" value="F:tRNA (guanine(37)-N1)-methyltransferase activity"/>
    <property type="evidence" value="ECO:0007669"/>
    <property type="project" value="UniProtKB-UniRule"/>
</dbReference>
<dbReference type="GO" id="GO:0002939">
    <property type="term" value="P:tRNA N1-guanine methylation"/>
    <property type="evidence" value="ECO:0007669"/>
    <property type="project" value="TreeGrafter"/>
</dbReference>
<evidence type="ECO:0000313" key="12">
    <source>
        <dbReference type="EMBL" id="KAF9764984.1"/>
    </source>
</evidence>
<keyword evidence="5 10" id="KW-0949">S-adenosyl-L-methionine</keyword>
<keyword evidence="3 10" id="KW-0489">Methyltransferase</keyword>
<dbReference type="InterPro" id="IPR029063">
    <property type="entry name" value="SAM-dependent_MTases_sf"/>
</dbReference>
<dbReference type="EMBL" id="SBJO01000003">
    <property type="protein sequence ID" value="KAF9764984.1"/>
    <property type="molecule type" value="Genomic_DNA"/>
</dbReference>
<organism evidence="12 13">
    <name type="scientific">Nosema granulosis</name>
    <dbReference type="NCBI Taxonomy" id="83296"/>
    <lineage>
        <taxon>Eukaryota</taxon>
        <taxon>Fungi</taxon>
        <taxon>Fungi incertae sedis</taxon>
        <taxon>Microsporidia</taxon>
        <taxon>Nosematidae</taxon>
        <taxon>Nosema</taxon>
    </lineage>
</organism>
<dbReference type="PANTHER" id="PTHR23245">
    <property type="entry name" value="TRNA METHYLTRANSFERASE"/>
    <property type="match status" value="1"/>
</dbReference>
<comment type="similarity">
    <text evidence="10">Belongs to the TRM5 / TYW2 family.</text>
</comment>
<keyword evidence="8 10" id="KW-0539">Nucleus</keyword>
<dbReference type="HAMAP" id="MF_03152">
    <property type="entry name" value="TRM5"/>
    <property type="match status" value="1"/>
</dbReference>
<comment type="caution">
    <text evidence="12">The sequence shown here is derived from an EMBL/GenBank/DDBJ whole genome shotgun (WGS) entry which is preliminary data.</text>
</comment>
<keyword evidence="13" id="KW-1185">Reference proteome</keyword>
<feature type="binding site" evidence="10">
    <location>
        <begin position="299"/>
        <end position="300"/>
    </location>
    <ligand>
        <name>S-adenosyl-L-methionine</name>
        <dbReference type="ChEBI" id="CHEBI:59789"/>
    </ligand>
</feature>
<comment type="function">
    <text evidence="10">Specifically methylates the N1 position of guanosine-37 in various cytoplasmic and mitochondrial tRNAs. Methylation is not dependent on the nature of the nucleoside 5' of the target nucleoside. This is the first step in the biosynthesis of wybutosine (yW), a modified base adjacent to the anticodon of tRNAs and required for accurate decoding.</text>
</comment>
<dbReference type="PROSITE" id="PS51684">
    <property type="entry name" value="SAM_MT_TRM5_TYW2"/>
    <property type="match status" value="1"/>
</dbReference>
<dbReference type="SUPFAM" id="SSF53335">
    <property type="entry name" value="S-adenosyl-L-methionine-dependent methyltransferases"/>
    <property type="match status" value="1"/>
</dbReference>
<dbReference type="InterPro" id="IPR056744">
    <property type="entry name" value="TRM5/TYW2-like_N"/>
</dbReference>
<dbReference type="GO" id="GO:0005634">
    <property type="term" value="C:nucleus"/>
    <property type="evidence" value="ECO:0007669"/>
    <property type="project" value="UniProtKB-SubCell"/>
</dbReference>
<dbReference type="Gene3D" id="3.30.300.110">
    <property type="entry name" value="Met-10+ protein-like domains"/>
    <property type="match status" value="1"/>
</dbReference>
<feature type="domain" description="SAM-dependent methyltransferase TRM5/TYW2-type" evidence="11">
    <location>
        <begin position="96"/>
        <end position="388"/>
    </location>
</feature>
<dbReference type="Gene3D" id="3.40.50.150">
    <property type="entry name" value="Vaccinia Virus protein VP39"/>
    <property type="match status" value="1"/>
</dbReference>
<dbReference type="Proteomes" id="UP000740883">
    <property type="component" value="Unassembled WGS sequence"/>
</dbReference>
<evidence type="ECO:0000256" key="5">
    <source>
        <dbReference type="ARBA" id="ARBA00022691"/>
    </source>
</evidence>
<evidence type="ECO:0000256" key="10">
    <source>
        <dbReference type="HAMAP-Rule" id="MF_03152"/>
    </source>
</evidence>
<name>A0A9P6H484_9MICR</name>
<evidence type="ECO:0000256" key="9">
    <source>
        <dbReference type="ARBA" id="ARBA00047783"/>
    </source>
</evidence>
<dbReference type="GO" id="GO:0070901">
    <property type="term" value="P:mitochondrial tRNA methylation"/>
    <property type="evidence" value="ECO:0007669"/>
    <property type="project" value="UniProtKB-ARBA"/>
</dbReference>
<dbReference type="InterPro" id="IPR025792">
    <property type="entry name" value="tRNA_Gua_MeTrfase_euk"/>
</dbReference>
<dbReference type="CDD" id="cd02440">
    <property type="entry name" value="AdoMet_MTases"/>
    <property type="match status" value="1"/>
</dbReference>
<dbReference type="AlphaFoldDB" id="A0A9P6H484"/>
<protein>
    <recommendedName>
        <fullName evidence="10">tRNA (guanine(37)-N1)-methyltransferase</fullName>
        <ecNumber evidence="10">2.1.1.228</ecNumber>
    </recommendedName>
    <alternativeName>
        <fullName evidence="10">M1G-methyltransferase</fullName>
    </alternativeName>
    <alternativeName>
        <fullName evidence="10">tRNA [GM37] methyltransferase</fullName>
    </alternativeName>
    <alternativeName>
        <fullName evidence="10">tRNA methyltransferase 5</fullName>
    </alternativeName>
</protein>
<dbReference type="Pfam" id="PF25133">
    <property type="entry name" value="TYW2_N_2"/>
    <property type="match status" value="1"/>
</dbReference>
<reference evidence="12 13" key="1">
    <citation type="journal article" date="2020" name="Genome Biol. Evol.">
        <title>Comparative genomics of strictly vertically transmitted, feminizing microsporidia endosymbionts of amphipod crustaceans.</title>
        <authorList>
            <person name="Cormier A."/>
            <person name="Chebbi M.A."/>
            <person name="Giraud I."/>
            <person name="Wattier R."/>
            <person name="Teixeira M."/>
            <person name="Gilbert C."/>
            <person name="Rigaud T."/>
            <person name="Cordaux R."/>
        </authorList>
    </citation>
    <scope>NUCLEOTIDE SEQUENCE [LARGE SCALE GENOMIC DNA]</scope>
    <source>
        <strain evidence="12 13">Ou3-Ou53</strain>
    </source>
</reference>
<keyword evidence="6 10" id="KW-0819">tRNA processing</keyword>
<proteinExistence type="inferred from homology"/>
<dbReference type="InterPro" id="IPR030382">
    <property type="entry name" value="MeTrfase_TRM5/TYW2"/>
</dbReference>
<keyword evidence="4 10" id="KW-0808">Transferase</keyword>
<dbReference type="Pfam" id="PF02475">
    <property type="entry name" value="TRM5-TYW2_MTfase"/>
    <property type="match status" value="1"/>
</dbReference>
<comment type="catalytic activity">
    <reaction evidence="9 10">
        <text>guanosine(37) in tRNA + S-adenosyl-L-methionine = N(1)-methylguanosine(37) in tRNA + S-adenosyl-L-homocysteine + H(+)</text>
        <dbReference type="Rhea" id="RHEA:36899"/>
        <dbReference type="Rhea" id="RHEA-COMP:10145"/>
        <dbReference type="Rhea" id="RHEA-COMP:10147"/>
        <dbReference type="ChEBI" id="CHEBI:15378"/>
        <dbReference type="ChEBI" id="CHEBI:57856"/>
        <dbReference type="ChEBI" id="CHEBI:59789"/>
        <dbReference type="ChEBI" id="CHEBI:73542"/>
        <dbReference type="ChEBI" id="CHEBI:74269"/>
        <dbReference type="EC" id="2.1.1.228"/>
    </reaction>
</comment>
<evidence type="ECO:0000256" key="6">
    <source>
        <dbReference type="ARBA" id="ARBA00022694"/>
    </source>
</evidence>
<accession>A0A9P6H484</accession>
<dbReference type="EC" id="2.1.1.228" evidence="10"/>
<sequence>MKIIVVDAVAVNKDQIKDVLFKFNKKLLKMNKIPSILDKGKKYNGIEIITKTDTTHFILLKSPEEDSIKLEIKLTYDFYTSHEILSHYLPTPPSSFETVGNVVHMNLREEHLPYKYLIGKVIHDKTSCIVINKLGNINNTFRNFEFEVIGDNWIDFDALKEQQIVFHEERTFRIAYKSNVVVPEKYPEELINSLKIKEITVDSLETVHFECGLRFIVDIKNCYWCSKLQGERQRLLQDLKEGEVFCDLFCGVGPMVLPALKKGCTVVCNDLNPNAVDCLKRSLKKNKLDASKVDVYNLDAKEFLEIIKERKVDHFFLNLPEHSLEHLQYLKQFKGNYKVHCYFFCNDNFDVVDFVYQTTGVKYKNNQISLVRKVSPSKNMYKLTYVNN</sequence>
<keyword evidence="2 10" id="KW-0963">Cytoplasm</keyword>
<feature type="binding site" evidence="10">
    <location>
        <position position="232"/>
    </location>
    <ligand>
        <name>S-adenosyl-L-methionine</name>
        <dbReference type="ChEBI" id="CHEBI:59789"/>
    </ligand>
</feature>
<comment type="subcellular location">
    <subcellularLocation>
        <location evidence="10">Mitochondrion matrix</location>
    </subcellularLocation>
    <subcellularLocation>
        <location evidence="10">Nucleus</location>
    </subcellularLocation>
    <subcellularLocation>
        <location evidence="10">Cytoplasm</location>
    </subcellularLocation>
    <text evidence="10">Predominantly in the mitochondria and in the nucleus.</text>
</comment>
<dbReference type="GO" id="GO:0005759">
    <property type="term" value="C:mitochondrial matrix"/>
    <property type="evidence" value="ECO:0007669"/>
    <property type="project" value="UniProtKB-SubCell"/>
</dbReference>
<evidence type="ECO:0000256" key="2">
    <source>
        <dbReference type="ARBA" id="ARBA00022490"/>
    </source>
</evidence>
<evidence type="ECO:0000256" key="8">
    <source>
        <dbReference type="ARBA" id="ARBA00023242"/>
    </source>
</evidence>
<dbReference type="InterPro" id="IPR056743">
    <property type="entry name" value="TRM5-TYW2-like_MTfase"/>
</dbReference>
<dbReference type="FunFam" id="3.30.300.110:FF:000001">
    <property type="entry name" value="tRNA (guanine(37)-N1)-methyltransferase"/>
    <property type="match status" value="1"/>
</dbReference>
<feature type="binding site" evidence="10">
    <location>
        <begin position="270"/>
        <end position="271"/>
    </location>
    <ligand>
        <name>S-adenosyl-L-methionine</name>
        <dbReference type="ChEBI" id="CHEBI:59789"/>
    </ligand>
</feature>
<feature type="binding site" evidence="10">
    <location>
        <position position="318"/>
    </location>
    <ligand>
        <name>S-adenosyl-L-methionine</name>
        <dbReference type="ChEBI" id="CHEBI:59789"/>
    </ligand>
</feature>
<evidence type="ECO:0000256" key="4">
    <source>
        <dbReference type="ARBA" id="ARBA00022679"/>
    </source>
</evidence>
<evidence type="ECO:0000313" key="13">
    <source>
        <dbReference type="Proteomes" id="UP000740883"/>
    </source>
</evidence>
<comment type="subunit">
    <text evidence="10">Monomer.</text>
</comment>
<dbReference type="PANTHER" id="PTHR23245:SF36">
    <property type="entry name" value="TRNA (GUANINE(37)-N1)-METHYLTRANSFERASE"/>
    <property type="match status" value="1"/>
</dbReference>
<gene>
    <name evidence="10 12" type="primary">TRM5</name>
    <name evidence="12" type="ORF">NGRA_0099</name>
</gene>
<evidence type="ECO:0000259" key="11">
    <source>
        <dbReference type="PROSITE" id="PS51684"/>
    </source>
</evidence>
<keyword evidence="7 10" id="KW-0496">Mitochondrion</keyword>
<comment type="similarity">
    <text evidence="1">Belongs to the class I-like SAM-binding methyltransferase superfamily. TRM5/TYW2 family.</text>
</comment>
<evidence type="ECO:0000256" key="3">
    <source>
        <dbReference type="ARBA" id="ARBA00022603"/>
    </source>
</evidence>
<dbReference type="OrthoDB" id="408788at2759"/>
<evidence type="ECO:0000256" key="7">
    <source>
        <dbReference type="ARBA" id="ARBA00023128"/>
    </source>
</evidence>
<evidence type="ECO:0000256" key="1">
    <source>
        <dbReference type="ARBA" id="ARBA00009775"/>
    </source>
</evidence>